<dbReference type="GO" id="GO:0005829">
    <property type="term" value="C:cytosol"/>
    <property type="evidence" value="ECO:0007669"/>
    <property type="project" value="TreeGrafter"/>
</dbReference>
<dbReference type="InterPro" id="IPR000312">
    <property type="entry name" value="Glycosyl_Trfase_fam3"/>
</dbReference>
<dbReference type="InterPro" id="IPR013466">
    <property type="entry name" value="Thymidine/AMP_Pase"/>
</dbReference>
<evidence type="ECO:0000256" key="1">
    <source>
        <dbReference type="ARBA" id="ARBA00022676"/>
    </source>
</evidence>
<dbReference type="InterPro" id="IPR013102">
    <property type="entry name" value="PYNP_C"/>
</dbReference>
<dbReference type="SUPFAM" id="SSF54680">
    <property type="entry name" value="Pyrimidine nucleoside phosphorylase C-terminal domain"/>
    <property type="match status" value="1"/>
</dbReference>
<dbReference type="HAMAP" id="MF_00703">
    <property type="entry name" value="Thymid_phosp_2"/>
    <property type="match status" value="1"/>
</dbReference>
<dbReference type="InterPro" id="IPR017459">
    <property type="entry name" value="Glycosyl_Trfase_fam3_N_dom"/>
</dbReference>
<protein>
    <recommendedName>
        <fullName evidence="4">Putative thymidine phosphorylase</fullName>
        <ecNumber evidence="4">2.4.2.4</ecNumber>
    </recommendedName>
    <alternativeName>
        <fullName evidence="4">TdRPase</fullName>
    </alternativeName>
</protein>
<dbReference type="EMBL" id="LN614827">
    <property type="protein sequence ID" value="CEG57763.1"/>
    <property type="molecule type" value="Genomic_DNA"/>
</dbReference>
<evidence type="ECO:0000256" key="4">
    <source>
        <dbReference type="HAMAP-Rule" id="MF_00703"/>
    </source>
</evidence>
<accession>A0A098G5I9</accession>
<keyword evidence="2 4" id="KW-0808">Transferase</keyword>
<organism evidence="6 7">
    <name type="scientific">Legionella fallonii LLAP-10</name>
    <dbReference type="NCBI Taxonomy" id="1212491"/>
    <lineage>
        <taxon>Bacteria</taxon>
        <taxon>Pseudomonadati</taxon>
        <taxon>Pseudomonadota</taxon>
        <taxon>Gammaproteobacteria</taxon>
        <taxon>Legionellales</taxon>
        <taxon>Legionellaceae</taxon>
        <taxon>Legionella</taxon>
    </lineage>
</organism>
<dbReference type="NCBIfam" id="TIGR02645">
    <property type="entry name" value="ARCH_P_rylase"/>
    <property type="match status" value="1"/>
</dbReference>
<dbReference type="InterPro" id="IPR028579">
    <property type="entry name" value="Thym_Pase_Put"/>
</dbReference>
<dbReference type="PROSITE" id="PS00647">
    <property type="entry name" value="THYMID_PHOSPHORYLASE"/>
    <property type="match status" value="1"/>
</dbReference>
<dbReference type="GO" id="GO:0009032">
    <property type="term" value="F:thymidine phosphorylase activity"/>
    <property type="evidence" value="ECO:0007669"/>
    <property type="project" value="UniProtKB-UniRule"/>
</dbReference>
<evidence type="ECO:0000313" key="6">
    <source>
        <dbReference type="EMBL" id="CEG57763.1"/>
    </source>
</evidence>
<dbReference type="Pfam" id="PF00591">
    <property type="entry name" value="Glycos_transf_3"/>
    <property type="match status" value="1"/>
</dbReference>
<evidence type="ECO:0000256" key="3">
    <source>
        <dbReference type="ARBA" id="ARBA00048550"/>
    </source>
</evidence>
<sequence>MSKKHSTLSLKYLGINTYKEPIIYMREDCHICKSEGFNVQARVRVTLNQYSIIATLNTIETDLLRHNEASLSDYAWDLLSAKNGDEISVTHPQPLDSLSYIRSKVYGHELKTEETKQIINDLISGQLSDINIAMFIAASSGDRLSKKEILDLTAAMVDSGQRLTWPSSLVVDKHCVGGLPGNRTTPIVVSIVAAFGLMIPKTSSRAITSPAGTADTMEVFTSVNLDLSDMRKVVETENGCLVWGGSISLSPADDLLIRIERTADLDSEGQMVASILSKKIAAGVTHLVIDMPIGTTAKVRSIAHAEILKSSLQTVAQKFGIETKIIFTDGSQPIGRGIGPALEALDVLAVLTRDKQAPQNLRERALILAGQVIEFSPGVLPGQGINIATHILDSGKALAKFQAICMAQGGLRDIPHAPFTHTIESAVSGTIINMDNRHIARVAKLAGAPKAKSAGVELLVTLNTVVRKSQPLFKIAAETKGQLHYALDFLQQGHDIFQIEVSSG</sequence>
<dbReference type="Proteomes" id="UP000032430">
    <property type="component" value="Chromosome I"/>
</dbReference>
<reference evidence="7" key="1">
    <citation type="submission" date="2014-09" db="EMBL/GenBank/DDBJ databases">
        <authorList>
            <person name="Gomez-Valero L."/>
        </authorList>
    </citation>
    <scope>NUCLEOTIDE SEQUENCE [LARGE SCALE GENOMIC DNA]</scope>
    <source>
        <strain evidence="7">ATCC700992</strain>
    </source>
</reference>
<dbReference type="InterPro" id="IPR036566">
    <property type="entry name" value="PYNP-like_C_sf"/>
</dbReference>
<gene>
    <name evidence="6" type="ORF">LFA_2392</name>
</gene>
<comment type="similarity">
    <text evidence="4">Belongs to the thymidine/pyrimidine-nucleoside phosphorylase family. Type 2 subfamily.</text>
</comment>
<dbReference type="Gene3D" id="3.90.1170.30">
    <property type="entry name" value="Pyrimidine nucleoside phosphorylase-like, C-terminal domain"/>
    <property type="match status" value="1"/>
</dbReference>
<dbReference type="OrthoDB" id="341217at2"/>
<comment type="catalytic activity">
    <reaction evidence="3 4">
        <text>thymidine + phosphate = 2-deoxy-alpha-D-ribose 1-phosphate + thymine</text>
        <dbReference type="Rhea" id="RHEA:16037"/>
        <dbReference type="ChEBI" id="CHEBI:17748"/>
        <dbReference type="ChEBI" id="CHEBI:17821"/>
        <dbReference type="ChEBI" id="CHEBI:43474"/>
        <dbReference type="ChEBI" id="CHEBI:57259"/>
        <dbReference type="EC" id="2.4.2.4"/>
    </reaction>
</comment>
<dbReference type="Pfam" id="PF02885">
    <property type="entry name" value="Glycos_trans_3N"/>
    <property type="match status" value="1"/>
</dbReference>
<dbReference type="NCBIfam" id="NF003338">
    <property type="entry name" value="PRK04350.1"/>
    <property type="match status" value="1"/>
</dbReference>
<dbReference type="AlphaFoldDB" id="A0A098G5I9"/>
<dbReference type="InterPro" id="IPR036320">
    <property type="entry name" value="Glycosyl_Trfase_fam3_N_dom_sf"/>
</dbReference>
<dbReference type="HOGENOM" id="CLU_025040_6_0_6"/>
<name>A0A098G5I9_9GAMM</name>
<dbReference type="InterPro" id="IPR000053">
    <property type="entry name" value="Thymidine/pyrmidine_PPase"/>
</dbReference>
<evidence type="ECO:0000256" key="2">
    <source>
        <dbReference type="ARBA" id="ARBA00022679"/>
    </source>
</evidence>
<dbReference type="Gene3D" id="3.40.1030.10">
    <property type="entry name" value="Nucleoside phosphorylase/phosphoribosyltransferase catalytic domain"/>
    <property type="match status" value="1"/>
</dbReference>
<dbReference type="SMART" id="SM00941">
    <property type="entry name" value="PYNP_C"/>
    <property type="match status" value="1"/>
</dbReference>
<proteinExistence type="inferred from homology"/>
<dbReference type="SUPFAM" id="SSF52418">
    <property type="entry name" value="Nucleoside phosphorylase/phosphoribosyltransferase catalytic domain"/>
    <property type="match status" value="1"/>
</dbReference>
<dbReference type="GO" id="GO:0004645">
    <property type="term" value="F:1,4-alpha-oligoglucan phosphorylase activity"/>
    <property type="evidence" value="ECO:0007669"/>
    <property type="project" value="InterPro"/>
</dbReference>
<dbReference type="GO" id="GO:0006206">
    <property type="term" value="P:pyrimidine nucleobase metabolic process"/>
    <property type="evidence" value="ECO:0007669"/>
    <property type="project" value="InterPro"/>
</dbReference>
<evidence type="ECO:0000259" key="5">
    <source>
        <dbReference type="SMART" id="SM00941"/>
    </source>
</evidence>
<dbReference type="STRING" id="1212491.LFA_2392"/>
<dbReference type="Gene3D" id="2.40.40.20">
    <property type="match status" value="1"/>
</dbReference>
<dbReference type="InterPro" id="IPR017872">
    <property type="entry name" value="Pyrmidine_PPase_CS"/>
</dbReference>
<dbReference type="RefSeq" id="WP_045096203.1">
    <property type="nucleotide sequence ID" value="NZ_LN614827.1"/>
</dbReference>
<keyword evidence="7" id="KW-1185">Reference proteome</keyword>
<dbReference type="Gene3D" id="1.20.970.10">
    <property type="entry name" value="Transferase, Pyrimidine Nucleoside Phosphorylase, Chain C"/>
    <property type="match status" value="1"/>
</dbReference>
<dbReference type="GO" id="GO:0006213">
    <property type="term" value="P:pyrimidine nucleoside metabolic process"/>
    <property type="evidence" value="ECO:0007669"/>
    <property type="project" value="InterPro"/>
</dbReference>
<dbReference type="KEGG" id="lfa:LFA_2392"/>
<feature type="domain" description="Pyrimidine nucleoside phosphorylase C-terminal" evidence="5">
    <location>
        <begin position="430"/>
        <end position="497"/>
    </location>
</feature>
<dbReference type="PANTHER" id="PTHR10515:SF0">
    <property type="entry name" value="THYMIDINE PHOSPHORYLASE"/>
    <property type="match status" value="1"/>
</dbReference>
<dbReference type="PANTHER" id="PTHR10515">
    <property type="entry name" value="THYMIDINE PHOSPHORYLASE"/>
    <property type="match status" value="1"/>
</dbReference>
<keyword evidence="1 4" id="KW-0328">Glycosyltransferase</keyword>
<dbReference type="SUPFAM" id="SSF47648">
    <property type="entry name" value="Nucleoside phosphorylase/phosphoribosyltransferase N-terminal domain"/>
    <property type="match status" value="1"/>
</dbReference>
<dbReference type="EC" id="2.4.2.4" evidence="4"/>
<dbReference type="InterPro" id="IPR035902">
    <property type="entry name" value="Nuc_phospho_transferase"/>
</dbReference>
<evidence type="ECO:0000313" key="7">
    <source>
        <dbReference type="Proteomes" id="UP000032430"/>
    </source>
</evidence>